<gene>
    <name evidence="1" type="ORF">S03H2_20849</name>
</gene>
<evidence type="ECO:0008006" key="2">
    <source>
        <dbReference type="Google" id="ProtNLM"/>
    </source>
</evidence>
<dbReference type="EMBL" id="BARU01011041">
    <property type="protein sequence ID" value="GAH40440.1"/>
    <property type="molecule type" value="Genomic_DNA"/>
</dbReference>
<reference evidence="1" key="1">
    <citation type="journal article" date="2014" name="Front. Microbiol.">
        <title>High frequency of phylogenetically diverse reductive dehalogenase-homologous genes in deep subseafloor sedimentary metagenomes.</title>
        <authorList>
            <person name="Kawai M."/>
            <person name="Futagami T."/>
            <person name="Toyoda A."/>
            <person name="Takaki Y."/>
            <person name="Nishi S."/>
            <person name="Hori S."/>
            <person name="Arai W."/>
            <person name="Tsubouchi T."/>
            <person name="Morono Y."/>
            <person name="Uchiyama I."/>
            <person name="Ito T."/>
            <person name="Fujiyama A."/>
            <person name="Inagaki F."/>
            <person name="Takami H."/>
        </authorList>
    </citation>
    <scope>NUCLEOTIDE SEQUENCE</scope>
    <source>
        <strain evidence="1">Expedition CK06-06</strain>
    </source>
</reference>
<evidence type="ECO:0000313" key="1">
    <source>
        <dbReference type="EMBL" id="GAH40440.1"/>
    </source>
</evidence>
<dbReference type="InterPro" id="IPR016024">
    <property type="entry name" value="ARM-type_fold"/>
</dbReference>
<dbReference type="SUPFAM" id="SSF48371">
    <property type="entry name" value="ARM repeat"/>
    <property type="match status" value="1"/>
</dbReference>
<protein>
    <recommendedName>
        <fullName evidence="2">HEAT repeat domain-containing protein</fullName>
    </recommendedName>
</protein>
<accession>X1G6F9</accession>
<name>X1G6F9_9ZZZZ</name>
<proteinExistence type="predicted"/>
<feature type="non-terminal residue" evidence="1">
    <location>
        <position position="1"/>
    </location>
</feature>
<sequence length="282" mass="33131">EGAPLFYLELLTRVDISKIEKEQGERIFRKVFERYQQDCIWIDWEIAERLRKFYTPSLHHFLQGFVDGKKLKKKSSVEQYVKKGNAAFMVGLLLEKELLTDRQRRYWKKKLINYANDKNENGVLQRHALIALGHFQDSRLINRVEKNFYHSSDLVGQGFLNLCKETDPNSEISLNYFISGLKSESINKRIAARFGIYEVTSRESISKFIKAATEDQHLLRKLADSEKEDSKIISNIRQIYNSAIQEQLIEIVFKLVKIYMHDSPLLEQIAKLLKEKEKNIID</sequence>
<comment type="caution">
    <text evidence="1">The sequence shown here is derived from an EMBL/GenBank/DDBJ whole genome shotgun (WGS) entry which is preliminary data.</text>
</comment>
<dbReference type="AlphaFoldDB" id="X1G6F9"/>
<organism evidence="1">
    <name type="scientific">marine sediment metagenome</name>
    <dbReference type="NCBI Taxonomy" id="412755"/>
    <lineage>
        <taxon>unclassified sequences</taxon>
        <taxon>metagenomes</taxon>
        <taxon>ecological metagenomes</taxon>
    </lineage>
</organism>
<feature type="non-terminal residue" evidence="1">
    <location>
        <position position="282"/>
    </location>
</feature>